<evidence type="ECO:0000313" key="2">
    <source>
        <dbReference type="Proteomes" id="UP001595969"/>
    </source>
</evidence>
<evidence type="ECO:0000313" key="1">
    <source>
        <dbReference type="EMBL" id="MFC4718532.1"/>
    </source>
</evidence>
<comment type="caution">
    <text evidence="1">The sequence shown here is derived from an EMBL/GenBank/DDBJ whole genome shotgun (WGS) entry which is preliminary data.</text>
</comment>
<dbReference type="Proteomes" id="UP001595969">
    <property type="component" value="Unassembled WGS sequence"/>
</dbReference>
<dbReference type="RefSeq" id="WP_204653936.1">
    <property type="nucleotide sequence ID" value="NZ_JAFBFD010000016.1"/>
</dbReference>
<reference evidence="2" key="1">
    <citation type="journal article" date="2019" name="Int. J. Syst. Evol. Microbiol.">
        <title>The Global Catalogue of Microorganisms (GCM) 10K type strain sequencing project: providing services to taxonomists for standard genome sequencing and annotation.</title>
        <authorList>
            <consortium name="The Broad Institute Genomics Platform"/>
            <consortium name="The Broad Institute Genome Sequencing Center for Infectious Disease"/>
            <person name="Wu L."/>
            <person name="Ma J."/>
        </authorList>
    </citation>
    <scope>NUCLEOTIDE SEQUENCE [LARGE SCALE GENOMIC DNA]</scope>
    <source>
        <strain evidence="2">CGMCC 1.19032</strain>
    </source>
</reference>
<sequence length="138" mass="16668">MLMKLRKKAQEWMRGRYGHFDALNKTLLVISLLLLFFANFTASVAWPMRLLAYGLFLLTYYRIFSKRIYIRSNENQKFLRWKNRWLKKGQQVKSQFKQRKTHTFFHCPECKQALRAPKGRGQIKITCSKCQHVFFKKV</sequence>
<proteinExistence type="predicted"/>
<gene>
    <name evidence="1" type="ORF">ACFO5I_02070</name>
</gene>
<dbReference type="EMBL" id="JBHSGS010000010">
    <property type="protein sequence ID" value="MFC4718532.1"/>
    <property type="molecule type" value="Genomic_DNA"/>
</dbReference>
<keyword evidence="2" id="KW-1185">Reference proteome</keyword>
<name>A0ABV9MRB7_9ENTE</name>
<protein>
    <recommendedName>
        <fullName evidence="3">Zn-finger containing protein</fullName>
    </recommendedName>
</protein>
<evidence type="ECO:0008006" key="3">
    <source>
        <dbReference type="Google" id="ProtNLM"/>
    </source>
</evidence>
<accession>A0ABV9MRB7</accession>
<organism evidence="1 2">
    <name type="scientific">Enterococcus lemanii</name>
    <dbReference type="NCBI Taxonomy" id="1159752"/>
    <lineage>
        <taxon>Bacteria</taxon>
        <taxon>Bacillati</taxon>
        <taxon>Bacillota</taxon>
        <taxon>Bacilli</taxon>
        <taxon>Lactobacillales</taxon>
        <taxon>Enterococcaceae</taxon>
        <taxon>Enterococcus</taxon>
    </lineage>
</organism>